<accession>A0A2H0RBE5</accession>
<organism evidence="1 2">
    <name type="scientific">candidate division WWE3 bacterium CG10_big_fil_rev_8_21_14_0_10_32_10</name>
    <dbReference type="NCBI Taxonomy" id="1975090"/>
    <lineage>
        <taxon>Bacteria</taxon>
        <taxon>Katanobacteria</taxon>
    </lineage>
</organism>
<dbReference type="AlphaFoldDB" id="A0A2H0RBE5"/>
<evidence type="ECO:0000313" key="2">
    <source>
        <dbReference type="Proteomes" id="UP000230214"/>
    </source>
</evidence>
<evidence type="ECO:0000313" key="1">
    <source>
        <dbReference type="EMBL" id="PIR43135.1"/>
    </source>
</evidence>
<dbReference type="NCBIfam" id="TIGR04258">
    <property type="entry name" value="4helix_suffix"/>
    <property type="match status" value="1"/>
</dbReference>
<comment type="caution">
    <text evidence="1">The sequence shown here is derived from an EMBL/GenBank/DDBJ whole genome shotgun (WGS) entry which is preliminary data.</text>
</comment>
<dbReference type="InterPro" id="IPR026354">
    <property type="entry name" value="4helix_suffix_dom"/>
</dbReference>
<reference evidence="1 2" key="1">
    <citation type="submission" date="2017-09" db="EMBL/GenBank/DDBJ databases">
        <title>Depth-based differentiation of microbial function through sediment-hosted aquifers and enrichment of novel symbionts in the deep terrestrial subsurface.</title>
        <authorList>
            <person name="Probst A.J."/>
            <person name="Ladd B."/>
            <person name="Jarett J.K."/>
            <person name="Geller-Mcgrath D.E."/>
            <person name="Sieber C.M."/>
            <person name="Emerson J.B."/>
            <person name="Anantharaman K."/>
            <person name="Thomas B.C."/>
            <person name="Malmstrom R."/>
            <person name="Stieglmeier M."/>
            <person name="Klingl A."/>
            <person name="Woyke T."/>
            <person name="Ryan C.M."/>
            <person name="Banfield J.F."/>
        </authorList>
    </citation>
    <scope>NUCLEOTIDE SEQUENCE [LARGE SCALE GENOMIC DNA]</scope>
    <source>
        <strain evidence="1">CG10_big_fil_rev_8_21_14_0_10_32_10</strain>
    </source>
</reference>
<gene>
    <name evidence="1" type="ORF">COV24_04180</name>
</gene>
<dbReference type="EMBL" id="PCXU01000036">
    <property type="protein sequence ID" value="PIR43135.1"/>
    <property type="molecule type" value="Genomic_DNA"/>
</dbReference>
<dbReference type="Proteomes" id="UP000230214">
    <property type="component" value="Unassembled WGS sequence"/>
</dbReference>
<proteinExistence type="predicted"/>
<sequence>MAGNQAYKKLWTYRYTTIIYDLTAEFIKNFILSRGNKNFSNLGLPDSRTADQMNQAARSGKQNIVEGSEAMKTSLKSAVKLTNVARASIEELLQDYEDFLRQHNFKVWSKEQENTKNIREYFSRYVKGGDLSNLSILRNRLSKNTPEVAANIVLTLCHQATYLLNKQVEGMERKLIEEGGYSENICKKRKNFRGY</sequence>
<dbReference type="SUPFAM" id="SSF158446">
    <property type="entry name" value="IVS-encoded protein-like"/>
    <property type="match status" value="1"/>
</dbReference>
<dbReference type="Gene3D" id="1.20.1440.60">
    <property type="entry name" value="23S rRNA-intervening sequence"/>
    <property type="match status" value="1"/>
</dbReference>
<name>A0A2H0RBE5_UNCKA</name>
<protein>
    <submittedName>
        <fullName evidence="1">Four helix bundle protein</fullName>
    </submittedName>
</protein>
<dbReference type="InterPro" id="IPR036583">
    <property type="entry name" value="23S_rRNA_IVS_sf"/>
</dbReference>